<feature type="transmembrane region" description="Helical" evidence="1">
    <location>
        <begin position="144"/>
        <end position="161"/>
    </location>
</feature>
<dbReference type="Proteomes" id="UP000471521">
    <property type="component" value="Unassembled WGS sequence"/>
</dbReference>
<evidence type="ECO:0000313" key="3">
    <source>
        <dbReference type="Proteomes" id="UP000471521"/>
    </source>
</evidence>
<dbReference type="RefSeq" id="WP_233745370.1">
    <property type="nucleotide sequence ID" value="NZ_WUUU01000049.1"/>
</dbReference>
<reference evidence="2 3" key="1">
    <citation type="submission" date="2019-12" db="EMBL/GenBank/DDBJ databases">
        <title>Isolation and characterization of three novel carbon monoxide-oxidizing members of Halobacteria from salione crusts and soils.</title>
        <authorList>
            <person name="Myers M.R."/>
            <person name="King G.M."/>
        </authorList>
    </citation>
    <scope>NUCLEOTIDE SEQUENCE [LARGE SCALE GENOMIC DNA]</scope>
    <source>
        <strain evidence="2 3">PCN9</strain>
    </source>
</reference>
<feature type="transmembrane region" description="Helical" evidence="1">
    <location>
        <begin position="48"/>
        <end position="68"/>
    </location>
</feature>
<dbReference type="AlphaFoldDB" id="A0A6B0SLI1"/>
<gene>
    <name evidence="2" type="ORF">GRX66_08000</name>
</gene>
<evidence type="ECO:0000313" key="2">
    <source>
        <dbReference type="EMBL" id="MXR20551.1"/>
    </source>
</evidence>
<protein>
    <submittedName>
        <fullName evidence="2">Uncharacterized protein</fullName>
    </submittedName>
</protein>
<organism evidence="2 3">
    <name type="scientific">Halobacterium bonnevillei</name>
    <dbReference type="NCBI Taxonomy" id="2692200"/>
    <lineage>
        <taxon>Archaea</taxon>
        <taxon>Methanobacteriati</taxon>
        <taxon>Methanobacteriota</taxon>
        <taxon>Stenosarchaea group</taxon>
        <taxon>Halobacteria</taxon>
        <taxon>Halobacteriales</taxon>
        <taxon>Halobacteriaceae</taxon>
        <taxon>Halobacterium</taxon>
    </lineage>
</organism>
<keyword evidence="1" id="KW-1133">Transmembrane helix</keyword>
<name>A0A6B0SLI1_9EURY</name>
<proteinExistence type="predicted"/>
<keyword evidence="3" id="KW-1185">Reference proteome</keyword>
<keyword evidence="1" id="KW-0472">Membrane</keyword>
<accession>A0A6B0SLI1</accession>
<keyword evidence="1" id="KW-0812">Transmembrane</keyword>
<dbReference type="EMBL" id="WUUU01000049">
    <property type="protein sequence ID" value="MXR20551.1"/>
    <property type="molecule type" value="Genomic_DNA"/>
</dbReference>
<feature type="transmembrane region" description="Helical" evidence="1">
    <location>
        <begin position="205"/>
        <end position="222"/>
    </location>
</feature>
<feature type="transmembrane region" description="Helical" evidence="1">
    <location>
        <begin position="181"/>
        <end position="199"/>
    </location>
</feature>
<comment type="caution">
    <text evidence="2">The sequence shown here is derived from an EMBL/GenBank/DDBJ whole genome shotgun (WGS) entry which is preliminary data.</text>
</comment>
<evidence type="ECO:0000256" key="1">
    <source>
        <dbReference type="SAM" id="Phobius"/>
    </source>
</evidence>
<feature type="transmembrane region" description="Helical" evidence="1">
    <location>
        <begin position="12"/>
        <end position="36"/>
    </location>
</feature>
<sequence>MANPAETLSTVAFTGYGLVLVTGGAFSYYALQNYAFDRMEGYQDFWSYLTYVGMAFASFGVFGLWQVAGGGNVVQAFLDTTLLFAIVFLTFSMREVYYNSALAPDPSERRVSLAWLRTVEFGFVVVIAAEWVAAAALGQTATTAVLRGLAALGFTAYGVAFSERLESLAHGTALDSLRRHLLVVLVCATGIAIADLVALVGPSAIASSTFYVFLVLLGGLLVPPTIRLQQSVAGLS</sequence>
<feature type="transmembrane region" description="Helical" evidence="1">
    <location>
        <begin position="114"/>
        <end position="138"/>
    </location>
</feature>
<feature type="transmembrane region" description="Helical" evidence="1">
    <location>
        <begin position="74"/>
        <end position="93"/>
    </location>
</feature>